<dbReference type="GO" id="GO:0006226">
    <property type="term" value="P:dUMP biosynthetic process"/>
    <property type="evidence" value="ECO:0007669"/>
    <property type="project" value="InterPro"/>
</dbReference>
<evidence type="ECO:0000313" key="7">
    <source>
        <dbReference type="EMBL" id="MCZ0666678.1"/>
    </source>
</evidence>
<evidence type="ECO:0000259" key="6">
    <source>
        <dbReference type="Pfam" id="PF00692"/>
    </source>
</evidence>
<dbReference type="EC" id="3.6.1.23" evidence="2"/>
<comment type="caution">
    <text evidence="7">The sequence shown here is derived from an EMBL/GenBank/DDBJ whole genome shotgun (WGS) entry which is preliminary data.</text>
</comment>
<protein>
    <recommendedName>
        <fullName evidence="2">dUTP diphosphatase</fullName>
        <ecNumber evidence="2">3.6.1.23</ecNumber>
    </recommendedName>
</protein>
<sequence>MKKVAKFSKVSFEQFVEDCKGILGDVYIENKMEYLSEKYKNINIPKRSTACSAGHDIRTPFNIKMTPHQSITIPTGLRCEMDRDYVMLIFPRSSLGIKKGMMIANTVPVVDADYAYADNEGHIFICIKNNGEDMLELEEGDKIVQAVFIPFGVADEEEITTERTGGIGSTGK</sequence>
<evidence type="ECO:0000313" key="8">
    <source>
        <dbReference type="Proteomes" id="UP001079535"/>
    </source>
</evidence>
<evidence type="ECO:0000256" key="1">
    <source>
        <dbReference type="ARBA" id="ARBA00006581"/>
    </source>
</evidence>
<dbReference type="AlphaFoldDB" id="A0A9Q4I1L6"/>
<evidence type="ECO:0000256" key="3">
    <source>
        <dbReference type="ARBA" id="ARBA00022801"/>
    </source>
</evidence>
<dbReference type="InterPro" id="IPR008181">
    <property type="entry name" value="dUTPase"/>
</dbReference>
<dbReference type="InterPro" id="IPR033704">
    <property type="entry name" value="dUTPase_trimeric"/>
</dbReference>
<keyword evidence="3" id="KW-0378">Hydrolase</keyword>
<dbReference type="Pfam" id="PF00692">
    <property type="entry name" value="dUTPase"/>
    <property type="match status" value="1"/>
</dbReference>
<feature type="domain" description="dUTPase-like" evidence="6">
    <location>
        <begin position="41"/>
        <end position="170"/>
    </location>
</feature>
<gene>
    <name evidence="7" type="ORF">OZZ17_03885</name>
</gene>
<dbReference type="Proteomes" id="UP001079535">
    <property type="component" value="Unassembled WGS sequence"/>
</dbReference>
<organism evidence="7 8">
    <name type="scientific">Mediterraneibacter gnavus</name>
    <name type="common">Ruminococcus gnavus</name>
    <dbReference type="NCBI Taxonomy" id="33038"/>
    <lineage>
        <taxon>Bacteria</taxon>
        <taxon>Bacillati</taxon>
        <taxon>Bacillota</taxon>
        <taxon>Clostridia</taxon>
        <taxon>Lachnospirales</taxon>
        <taxon>Lachnospiraceae</taxon>
        <taxon>Mediterraneibacter</taxon>
    </lineage>
</organism>
<dbReference type="RefSeq" id="WP_268803428.1">
    <property type="nucleotide sequence ID" value="NZ_JAPRAY010000003.1"/>
</dbReference>
<dbReference type="EMBL" id="JAPRAY010000003">
    <property type="protein sequence ID" value="MCZ0666678.1"/>
    <property type="molecule type" value="Genomic_DNA"/>
</dbReference>
<dbReference type="PANTHER" id="PTHR11241">
    <property type="entry name" value="DEOXYURIDINE 5'-TRIPHOSPHATE NUCLEOTIDOHYDROLASE"/>
    <property type="match status" value="1"/>
</dbReference>
<dbReference type="GO" id="GO:0004170">
    <property type="term" value="F:dUTP diphosphatase activity"/>
    <property type="evidence" value="ECO:0007669"/>
    <property type="project" value="UniProtKB-EC"/>
</dbReference>
<comment type="catalytic activity">
    <reaction evidence="5">
        <text>dUTP + H2O = dUMP + diphosphate + H(+)</text>
        <dbReference type="Rhea" id="RHEA:10248"/>
        <dbReference type="ChEBI" id="CHEBI:15377"/>
        <dbReference type="ChEBI" id="CHEBI:15378"/>
        <dbReference type="ChEBI" id="CHEBI:33019"/>
        <dbReference type="ChEBI" id="CHEBI:61555"/>
        <dbReference type="ChEBI" id="CHEBI:246422"/>
        <dbReference type="EC" id="3.6.1.23"/>
    </reaction>
</comment>
<accession>A0A9Q4I1L6</accession>
<reference evidence="7" key="1">
    <citation type="submission" date="2022-11" db="EMBL/GenBank/DDBJ databases">
        <title>Temperate bacteriophages infecting mucin-degrading bacterium Ruminococcus gnavus from the human gut.</title>
        <authorList>
            <person name="Buttimer C."/>
        </authorList>
    </citation>
    <scope>NUCLEOTIDE SEQUENCE</scope>
    <source>
        <strain evidence="7">CCUG 49994</strain>
    </source>
</reference>
<evidence type="ECO:0000256" key="5">
    <source>
        <dbReference type="ARBA" id="ARBA00047686"/>
    </source>
</evidence>
<keyword evidence="4" id="KW-0546">Nucleotide metabolism</keyword>
<dbReference type="GO" id="GO:0000287">
    <property type="term" value="F:magnesium ion binding"/>
    <property type="evidence" value="ECO:0007669"/>
    <property type="project" value="InterPro"/>
</dbReference>
<evidence type="ECO:0000256" key="2">
    <source>
        <dbReference type="ARBA" id="ARBA00012379"/>
    </source>
</evidence>
<dbReference type="PANTHER" id="PTHR11241:SF0">
    <property type="entry name" value="DEOXYURIDINE 5'-TRIPHOSPHATE NUCLEOTIDOHYDROLASE"/>
    <property type="match status" value="1"/>
</dbReference>
<comment type="similarity">
    <text evidence="1">Belongs to the dUTPase family.</text>
</comment>
<dbReference type="GO" id="GO:0046081">
    <property type="term" value="P:dUTP catabolic process"/>
    <property type="evidence" value="ECO:0007669"/>
    <property type="project" value="InterPro"/>
</dbReference>
<dbReference type="CDD" id="cd07557">
    <property type="entry name" value="trimeric_dUTPase"/>
    <property type="match status" value="1"/>
</dbReference>
<proteinExistence type="inferred from homology"/>
<dbReference type="InterPro" id="IPR036157">
    <property type="entry name" value="dUTPase-like_sf"/>
</dbReference>
<evidence type="ECO:0000256" key="4">
    <source>
        <dbReference type="ARBA" id="ARBA00023080"/>
    </source>
</evidence>
<dbReference type="Gene3D" id="2.70.40.10">
    <property type="match status" value="1"/>
</dbReference>
<name>A0A9Q4I1L6_MEDGN</name>
<dbReference type="SUPFAM" id="SSF51283">
    <property type="entry name" value="dUTPase-like"/>
    <property type="match status" value="1"/>
</dbReference>
<dbReference type="InterPro" id="IPR029054">
    <property type="entry name" value="dUTPase-like"/>
</dbReference>